<evidence type="ECO:0000313" key="4">
    <source>
        <dbReference type="Proteomes" id="UP000765509"/>
    </source>
</evidence>
<feature type="chain" id="PRO_5040420444" description="Reverse transcriptase Ty1/copia-type domain-containing protein" evidence="1">
    <location>
        <begin position="25"/>
        <end position="224"/>
    </location>
</feature>
<dbReference type="PANTHER" id="PTHR11439">
    <property type="entry name" value="GAG-POL-RELATED RETROTRANSPOSON"/>
    <property type="match status" value="1"/>
</dbReference>
<dbReference type="PANTHER" id="PTHR11439:SF463">
    <property type="entry name" value="REVERSE TRANSCRIPTASE TY1_COPIA-TYPE DOMAIN-CONTAINING PROTEIN"/>
    <property type="match status" value="1"/>
</dbReference>
<keyword evidence="4" id="KW-1185">Reference proteome</keyword>
<dbReference type="InterPro" id="IPR013103">
    <property type="entry name" value="RVT_2"/>
</dbReference>
<gene>
    <name evidence="3" type="ORF">O181_003411</name>
</gene>
<accession>A0A9Q3BDR1</accession>
<dbReference type="Pfam" id="PF07727">
    <property type="entry name" value="RVT_2"/>
    <property type="match status" value="1"/>
</dbReference>
<sequence>MRQAGLYRWLNLLSILEKFGFTLCKVDKSLYVFQSDETVIAICINIDNDIITSNSLATIENFKGALCSNFEIKWSDTLKWIVGLECTFGEGEVAIEQNRIKNNILEAYSRRVVQHNLPLPPLLSMTLSVQEAMVVATHLRLVVGPLAYLVSGSRPDLAFAVNYLARHSMAPTVDHWEFLYYVSGYLLQTHRCGIALKPGIFSLNLRSDARWGGNLELSQLGLIL</sequence>
<dbReference type="AlphaFoldDB" id="A0A9Q3BDR1"/>
<dbReference type="Proteomes" id="UP000765509">
    <property type="component" value="Unassembled WGS sequence"/>
</dbReference>
<protein>
    <recommendedName>
        <fullName evidence="2">Reverse transcriptase Ty1/copia-type domain-containing protein</fullName>
    </recommendedName>
</protein>
<comment type="caution">
    <text evidence="3">The sequence shown here is derived from an EMBL/GenBank/DDBJ whole genome shotgun (WGS) entry which is preliminary data.</text>
</comment>
<feature type="domain" description="Reverse transcriptase Ty1/copia-type" evidence="2">
    <location>
        <begin position="1"/>
        <end position="107"/>
    </location>
</feature>
<proteinExistence type="predicted"/>
<feature type="signal peptide" evidence="1">
    <location>
        <begin position="1"/>
        <end position="24"/>
    </location>
</feature>
<organism evidence="3 4">
    <name type="scientific">Austropuccinia psidii MF-1</name>
    <dbReference type="NCBI Taxonomy" id="1389203"/>
    <lineage>
        <taxon>Eukaryota</taxon>
        <taxon>Fungi</taxon>
        <taxon>Dikarya</taxon>
        <taxon>Basidiomycota</taxon>
        <taxon>Pucciniomycotina</taxon>
        <taxon>Pucciniomycetes</taxon>
        <taxon>Pucciniales</taxon>
        <taxon>Sphaerophragmiaceae</taxon>
        <taxon>Austropuccinia</taxon>
    </lineage>
</organism>
<dbReference type="EMBL" id="AVOT02000611">
    <property type="protein sequence ID" value="MBW0463696.1"/>
    <property type="molecule type" value="Genomic_DNA"/>
</dbReference>
<keyword evidence="1" id="KW-0732">Signal</keyword>
<evidence type="ECO:0000256" key="1">
    <source>
        <dbReference type="SAM" id="SignalP"/>
    </source>
</evidence>
<evidence type="ECO:0000313" key="3">
    <source>
        <dbReference type="EMBL" id="MBW0463696.1"/>
    </source>
</evidence>
<reference evidence="3" key="1">
    <citation type="submission" date="2021-03" db="EMBL/GenBank/DDBJ databases">
        <title>Draft genome sequence of rust myrtle Austropuccinia psidii MF-1, a brazilian biotype.</title>
        <authorList>
            <person name="Quecine M.C."/>
            <person name="Pachon D.M.R."/>
            <person name="Bonatelli M.L."/>
            <person name="Correr F.H."/>
            <person name="Franceschini L.M."/>
            <person name="Leite T.F."/>
            <person name="Margarido G.R.A."/>
            <person name="Almeida C.A."/>
            <person name="Ferrarezi J.A."/>
            <person name="Labate C.A."/>
        </authorList>
    </citation>
    <scope>NUCLEOTIDE SEQUENCE</scope>
    <source>
        <strain evidence="3">MF-1</strain>
    </source>
</reference>
<evidence type="ECO:0000259" key="2">
    <source>
        <dbReference type="Pfam" id="PF07727"/>
    </source>
</evidence>
<name>A0A9Q3BDR1_9BASI</name>
<dbReference type="OrthoDB" id="4356562at2759"/>